<dbReference type="OrthoDB" id="7348097at2"/>
<protein>
    <submittedName>
        <fullName evidence="1">S-adenosyl-L-methionine methyltransferase</fullName>
    </submittedName>
</protein>
<organism evidence="1 2">
    <name type="scientific">Pseudoxanthobacter soli DSM 19599</name>
    <dbReference type="NCBI Taxonomy" id="1123029"/>
    <lineage>
        <taxon>Bacteria</taxon>
        <taxon>Pseudomonadati</taxon>
        <taxon>Pseudomonadota</taxon>
        <taxon>Alphaproteobacteria</taxon>
        <taxon>Hyphomicrobiales</taxon>
        <taxon>Segnochrobactraceae</taxon>
        <taxon>Pseudoxanthobacter</taxon>
    </lineage>
</organism>
<dbReference type="GO" id="GO:0032259">
    <property type="term" value="P:methylation"/>
    <property type="evidence" value="ECO:0007669"/>
    <property type="project" value="UniProtKB-KW"/>
</dbReference>
<dbReference type="RefSeq" id="WP_073625505.1">
    <property type="nucleotide sequence ID" value="NZ_FRXO01000001.1"/>
</dbReference>
<dbReference type="InterPro" id="IPR025690">
    <property type="entry name" value="Methyltransf_put"/>
</dbReference>
<dbReference type="Gene3D" id="3.40.50.150">
    <property type="entry name" value="Vaccinia Virus protein VP39"/>
    <property type="match status" value="1"/>
</dbReference>
<reference evidence="1 2" key="1">
    <citation type="submission" date="2016-12" db="EMBL/GenBank/DDBJ databases">
        <authorList>
            <person name="Song W.-J."/>
            <person name="Kurnit D.M."/>
        </authorList>
    </citation>
    <scope>NUCLEOTIDE SEQUENCE [LARGE SCALE GENOMIC DNA]</scope>
    <source>
        <strain evidence="1 2">DSM 19599</strain>
    </source>
</reference>
<evidence type="ECO:0000313" key="2">
    <source>
        <dbReference type="Proteomes" id="UP000186406"/>
    </source>
</evidence>
<evidence type="ECO:0000313" key="1">
    <source>
        <dbReference type="EMBL" id="SHO60716.1"/>
    </source>
</evidence>
<dbReference type="InterPro" id="IPR029063">
    <property type="entry name" value="SAM-dependent_MTases_sf"/>
</dbReference>
<dbReference type="STRING" id="1123029.SAMN02745172_00390"/>
<sequence length="164" mass="17889">MSRLDSFIRRLTAQKILIEHAVGLIADVPGPILELGLGVARTYDHMRSLAPEREIFAFDNVIVAPIDLLPDAHHFILGEIRETLAFCGPRVGAKAALMHNDIGSGDEIHNAATRAWLAPLVPPAMAPGGVVVTSFEMDLPGYSKLPVPPEIGRNRYHIYRAPRG</sequence>
<dbReference type="Pfam" id="PF12692">
    <property type="entry name" value="Methyltransf_17"/>
    <property type="match status" value="1"/>
</dbReference>
<keyword evidence="1" id="KW-0489">Methyltransferase</keyword>
<gene>
    <name evidence="1" type="ORF">SAMN02745172_00390</name>
</gene>
<name>A0A1M7Z7P9_9HYPH</name>
<keyword evidence="2" id="KW-1185">Reference proteome</keyword>
<dbReference type="GO" id="GO:0008168">
    <property type="term" value="F:methyltransferase activity"/>
    <property type="evidence" value="ECO:0007669"/>
    <property type="project" value="UniProtKB-KW"/>
</dbReference>
<accession>A0A1M7Z7P9</accession>
<dbReference type="EMBL" id="FRXO01000001">
    <property type="protein sequence ID" value="SHO60716.1"/>
    <property type="molecule type" value="Genomic_DNA"/>
</dbReference>
<proteinExistence type="predicted"/>
<dbReference type="Proteomes" id="UP000186406">
    <property type="component" value="Unassembled WGS sequence"/>
</dbReference>
<keyword evidence="1" id="KW-0808">Transferase</keyword>
<dbReference type="AlphaFoldDB" id="A0A1M7Z7P9"/>